<evidence type="ECO:0000256" key="1">
    <source>
        <dbReference type="SAM" id="MobiDB-lite"/>
    </source>
</evidence>
<keyword evidence="4" id="KW-1185">Reference proteome</keyword>
<keyword evidence="2" id="KW-0812">Transmembrane</keyword>
<keyword evidence="2" id="KW-1133">Transmembrane helix</keyword>
<comment type="caution">
    <text evidence="3">The sequence shown here is derived from an EMBL/GenBank/DDBJ whole genome shotgun (WGS) entry which is preliminary data.</text>
</comment>
<sequence length="74" mass="7799">MNVDADALTAPILGRSDIESLRRSGPRHRLHDEPATVAPAPAGAPASPGWPWLALVVLGNLVVLGMLVLVVLWT</sequence>
<feature type="region of interest" description="Disordered" evidence="1">
    <location>
        <begin position="19"/>
        <end position="45"/>
    </location>
</feature>
<name>A0ABN1XMB6_9PSEU</name>
<dbReference type="EMBL" id="BAAAJK010000006">
    <property type="protein sequence ID" value="GAA1385409.1"/>
    <property type="molecule type" value="Genomic_DNA"/>
</dbReference>
<evidence type="ECO:0000256" key="2">
    <source>
        <dbReference type="SAM" id="Phobius"/>
    </source>
</evidence>
<keyword evidence="2" id="KW-0472">Membrane</keyword>
<organism evidence="3 4">
    <name type="scientific">Pseudonocardia kongjuensis</name>
    <dbReference type="NCBI Taxonomy" id="102227"/>
    <lineage>
        <taxon>Bacteria</taxon>
        <taxon>Bacillati</taxon>
        <taxon>Actinomycetota</taxon>
        <taxon>Actinomycetes</taxon>
        <taxon>Pseudonocardiales</taxon>
        <taxon>Pseudonocardiaceae</taxon>
        <taxon>Pseudonocardia</taxon>
    </lineage>
</organism>
<gene>
    <name evidence="3" type="ORF">GCM10009613_17790</name>
</gene>
<accession>A0ABN1XMB6</accession>
<evidence type="ECO:0000313" key="4">
    <source>
        <dbReference type="Proteomes" id="UP001501414"/>
    </source>
</evidence>
<feature type="compositionally biased region" description="Low complexity" evidence="1">
    <location>
        <begin position="35"/>
        <end position="45"/>
    </location>
</feature>
<reference evidence="3 4" key="1">
    <citation type="journal article" date="2019" name="Int. J. Syst. Evol. Microbiol.">
        <title>The Global Catalogue of Microorganisms (GCM) 10K type strain sequencing project: providing services to taxonomists for standard genome sequencing and annotation.</title>
        <authorList>
            <consortium name="The Broad Institute Genomics Platform"/>
            <consortium name="The Broad Institute Genome Sequencing Center for Infectious Disease"/>
            <person name="Wu L."/>
            <person name="Ma J."/>
        </authorList>
    </citation>
    <scope>NUCLEOTIDE SEQUENCE [LARGE SCALE GENOMIC DNA]</scope>
    <source>
        <strain evidence="3 4">JCM 11896</strain>
    </source>
</reference>
<evidence type="ECO:0000313" key="3">
    <source>
        <dbReference type="EMBL" id="GAA1385409.1"/>
    </source>
</evidence>
<dbReference type="Proteomes" id="UP001501414">
    <property type="component" value="Unassembled WGS sequence"/>
</dbReference>
<protein>
    <submittedName>
        <fullName evidence="3">Uncharacterized protein</fullName>
    </submittedName>
</protein>
<dbReference type="RefSeq" id="WP_344020308.1">
    <property type="nucleotide sequence ID" value="NZ_BAAAJK010000006.1"/>
</dbReference>
<feature type="transmembrane region" description="Helical" evidence="2">
    <location>
        <begin position="52"/>
        <end position="73"/>
    </location>
</feature>
<proteinExistence type="predicted"/>